<feature type="transmembrane region" description="Helical" evidence="1">
    <location>
        <begin position="275"/>
        <end position="296"/>
    </location>
</feature>
<evidence type="ECO:0000256" key="1">
    <source>
        <dbReference type="SAM" id="Phobius"/>
    </source>
</evidence>
<dbReference type="RefSeq" id="WP_171469592.1">
    <property type="nucleotide sequence ID" value="NZ_CP053452.2"/>
</dbReference>
<feature type="transmembrane region" description="Helical" evidence="1">
    <location>
        <begin position="93"/>
        <end position="112"/>
    </location>
</feature>
<organism evidence="2 3">
    <name type="scientific">Frigoriglobus tundricola</name>
    <dbReference type="NCBI Taxonomy" id="2774151"/>
    <lineage>
        <taxon>Bacteria</taxon>
        <taxon>Pseudomonadati</taxon>
        <taxon>Planctomycetota</taxon>
        <taxon>Planctomycetia</taxon>
        <taxon>Gemmatales</taxon>
        <taxon>Gemmataceae</taxon>
        <taxon>Frigoriglobus</taxon>
    </lineage>
</organism>
<dbReference type="KEGG" id="ftj:FTUN_0903"/>
<dbReference type="EMBL" id="CP053452">
    <property type="protein sequence ID" value="QJW93397.1"/>
    <property type="molecule type" value="Genomic_DNA"/>
</dbReference>
<dbReference type="AlphaFoldDB" id="A0A6M5YH82"/>
<feature type="transmembrane region" description="Helical" evidence="1">
    <location>
        <begin position="221"/>
        <end position="240"/>
    </location>
</feature>
<feature type="transmembrane region" description="Helical" evidence="1">
    <location>
        <begin position="308"/>
        <end position="327"/>
    </location>
</feature>
<name>A0A6M5YH82_9BACT</name>
<evidence type="ECO:0000313" key="3">
    <source>
        <dbReference type="Proteomes" id="UP000503447"/>
    </source>
</evidence>
<proteinExistence type="predicted"/>
<dbReference type="Proteomes" id="UP000503447">
    <property type="component" value="Chromosome"/>
</dbReference>
<gene>
    <name evidence="2" type="ORF">FTUN_0903</name>
</gene>
<reference evidence="3" key="1">
    <citation type="submission" date="2020-05" db="EMBL/GenBank/DDBJ databases">
        <title>Frigoriglobus tundricola gen. nov., sp. nov., a psychrotolerant cellulolytic planctomycete of the family Gemmataceae with two divergent copies of 16S rRNA gene.</title>
        <authorList>
            <person name="Kulichevskaya I.S."/>
            <person name="Ivanova A.A."/>
            <person name="Naumoff D.G."/>
            <person name="Beletsky A.V."/>
            <person name="Rijpstra W.I.C."/>
            <person name="Sinninghe Damste J.S."/>
            <person name="Mardanov A.V."/>
            <person name="Ravin N.V."/>
            <person name="Dedysh S.N."/>
        </authorList>
    </citation>
    <scope>NUCLEOTIDE SEQUENCE [LARGE SCALE GENOMIC DNA]</scope>
    <source>
        <strain evidence="3">PL17</strain>
    </source>
</reference>
<feature type="transmembrane region" description="Helical" evidence="1">
    <location>
        <begin position="143"/>
        <end position="165"/>
    </location>
</feature>
<keyword evidence="1" id="KW-0812">Transmembrane</keyword>
<feature type="transmembrane region" description="Helical" evidence="1">
    <location>
        <begin position="185"/>
        <end position="209"/>
    </location>
</feature>
<sequence>MTQTYTPPAPATSATFRSLRRLLLLFWAAFTLVATSFVVFLGTNAPYADEWEFVPALVGEEPAGPWLWQQHNEHRFPLPRAVFLVLFRLTHDFRAGMLLQVAMLSGLALFLMRFAERLRGRPHWTDLFFPVSLLHIGNWENFVMGYQICFALFAVLATGLIVVALRTTRENAFPSGATAGTLLFLLALTGGAGLVVVPPVSAWLVFVALSVWRGGASGRAALLLVLAVLPLAYLGAYFSGYQRPPHHPEPSTDPRAVARVAGEVLAVSFGIGVSGVWAAVCAGVLALGGITVAALVSHWKVRTERLSIAGLLAVAAGVTGVAVAIGVGRGGWGAGMGLWARYSLLTWPLLAAAYLVWVPRGRAAAPQTVSRAAKWVPVVLCVVAALAFPANTGTGMLNGAAVKSTYSAMGADARAGMRAEEIVARRFPNSAQAGQEDRAVRAIPLLRAARIGIFAEK</sequence>
<protein>
    <recommendedName>
        <fullName evidence="4">Glycosyltransferase RgtA/B/C/D-like domain-containing protein</fullName>
    </recommendedName>
</protein>
<feature type="transmembrane region" description="Helical" evidence="1">
    <location>
        <begin position="339"/>
        <end position="360"/>
    </location>
</feature>
<keyword evidence="3" id="KW-1185">Reference proteome</keyword>
<feature type="transmembrane region" description="Helical" evidence="1">
    <location>
        <begin position="372"/>
        <end position="390"/>
    </location>
</feature>
<keyword evidence="1" id="KW-1133">Transmembrane helix</keyword>
<evidence type="ECO:0008006" key="4">
    <source>
        <dbReference type="Google" id="ProtNLM"/>
    </source>
</evidence>
<feature type="transmembrane region" description="Helical" evidence="1">
    <location>
        <begin position="22"/>
        <end position="42"/>
    </location>
</feature>
<keyword evidence="1" id="KW-0472">Membrane</keyword>
<evidence type="ECO:0000313" key="2">
    <source>
        <dbReference type="EMBL" id="QJW93397.1"/>
    </source>
</evidence>
<accession>A0A6M5YH82</accession>